<keyword evidence="1" id="KW-0812">Transmembrane</keyword>
<protein>
    <submittedName>
        <fullName evidence="2">Uncharacterized protein</fullName>
    </submittedName>
</protein>
<comment type="caution">
    <text evidence="2">The sequence shown here is derived from an EMBL/GenBank/DDBJ whole genome shotgun (WGS) entry which is preliminary data.</text>
</comment>
<keyword evidence="1" id="KW-1133">Transmembrane helix</keyword>
<gene>
    <name evidence="2" type="ORF">CYCCA115_LOCUS5481</name>
</gene>
<evidence type="ECO:0000313" key="2">
    <source>
        <dbReference type="EMBL" id="CAJ1937035.1"/>
    </source>
</evidence>
<evidence type="ECO:0000313" key="3">
    <source>
        <dbReference type="Proteomes" id="UP001295423"/>
    </source>
</evidence>
<accession>A0AAD2FK58</accession>
<feature type="transmembrane region" description="Helical" evidence="1">
    <location>
        <begin position="9"/>
        <end position="28"/>
    </location>
</feature>
<name>A0AAD2FK58_9STRA</name>
<keyword evidence="3" id="KW-1185">Reference proteome</keyword>
<reference evidence="2" key="1">
    <citation type="submission" date="2023-08" db="EMBL/GenBank/DDBJ databases">
        <authorList>
            <person name="Audoor S."/>
            <person name="Bilcke G."/>
        </authorList>
    </citation>
    <scope>NUCLEOTIDE SEQUENCE</scope>
</reference>
<organism evidence="2 3">
    <name type="scientific">Cylindrotheca closterium</name>
    <dbReference type="NCBI Taxonomy" id="2856"/>
    <lineage>
        <taxon>Eukaryota</taxon>
        <taxon>Sar</taxon>
        <taxon>Stramenopiles</taxon>
        <taxon>Ochrophyta</taxon>
        <taxon>Bacillariophyta</taxon>
        <taxon>Bacillariophyceae</taxon>
        <taxon>Bacillariophycidae</taxon>
        <taxon>Bacillariales</taxon>
        <taxon>Bacillariaceae</taxon>
        <taxon>Cylindrotheca</taxon>
    </lineage>
</organism>
<dbReference type="AlphaFoldDB" id="A0AAD2FK58"/>
<sequence length="438" mass="50762">MVVRWSGKLLFFPIAYAAVSVIGITAYLHSKLDVDVTFGAPHLFARKTQNECKTNYPSAASTNETSSSLELSTANKYHILCTTYHTRWKWGSYQIRCRDLKGWADRCAPNVELHLHPLTKGGRMTERVGLGGIVDGEDSCQVYNASVGIKWVFDDPHPRFGKQFVDVVDDYDCKKRHVPSNIELITQNAYHATDVFPYRKYHVVEHWYNSYPDDMMSEEPVFELPTVSEADVTSNAPLKLATVWTNDHWPCPNMTEPRMDVDYQCIDENYLIGDWHWKYLNPTNNSELEEQFMTILNNTEHLGHGRLYYELFWTFDVLVIPVKRQNVPKLKYGNVQRAVSQMRSGVPVLLEVYEEVVEDFMEKYNYTCAFVDREHWDENNDPNKEKYWSFDQAVKAMISPALRRQCQEEGLRIAKDFSPSQIARKQLRALGYNGDFAC</sequence>
<proteinExistence type="predicted"/>
<keyword evidence="1" id="KW-0472">Membrane</keyword>
<dbReference type="EMBL" id="CAKOGP040000591">
    <property type="protein sequence ID" value="CAJ1937035.1"/>
    <property type="molecule type" value="Genomic_DNA"/>
</dbReference>
<dbReference type="Proteomes" id="UP001295423">
    <property type="component" value="Unassembled WGS sequence"/>
</dbReference>
<evidence type="ECO:0000256" key="1">
    <source>
        <dbReference type="SAM" id="Phobius"/>
    </source>
</evidence>